<dbReference type="GO" id="GO:0005576">
    <property type="term" value="C:extracellular region"/>
    <property type="evidence" value="ECO:0007669"/>
    <property type="project" value="TreeGrafter"/>
</dbReference>
<reference evidence="12" key="1">
    <citation type="journal article" date="2023" name="Mol. Phylogenet. Evol.">
        <title>Genome-scale phylogeny and comparative genomics of the fungal order Sordariales.</title>
        <authorList>
            <person name="Hensen N."/>
            <person name="Bonometti L."/>
            <person name="Westerberg I."/>
            <person name="Brannstrom I.O."/>
            <person name="Guillou S."/>
            <person name="Cros-Aarteil S."/>
            <person name="Calhoun S."/>
            <person name="Haridas S."/>
            <person name="Kuo A."/>
            <person name="Mondo S."/>
            <person name="Pangilinan J."/>
            <person name="Riley R."/>
            <person name="LaButti K."/>
            <person name="Andreopoulos B."/>
            <person name="Lipzen A."/>
            <person name="Chen C."/>
            <person name="Yan M."/>
            <person name="Daum C."/>
            <person name="Ng V."/>
            <person name="Clum A."/>
            <person name="Steindorff A."/>
            <person name="Ohm R.A."/>
            <person name="Martin F."/>
            <person name="Silar P."/>
            <person name="Natvig D.O."/>
            <person name="Lalanne C."/>
            <person name="Gautier V."/>
            <person name="Ament-Velasquez S.L."/>
            <person name="Kruys A."/>
            <person name="Hutchinson M.I."/>
            <person name="Powell A.J."/>
            <person name="Barry K."/>
            <person name="Miller A.N."/>
            <person name="Grigoriev I.V."/>
            <person name="Debuchy R."/>
            <person name="Gladieux P."/>
            <person name="Hiltunen Thoren M."/>
            <person name="Johannesson H."/>
        </authorList>
    </citation>
    <scope>NUCLEOTIDE SEQUENCE</scope>
    <source>
        <strain evidence="12">PSN324</strain>
    </source>
</reference>
<evidence type="ECO:0000259" key="11">
    <source>
        <dbReference type="PROSITE" id="PS51767"/>
    </source>
</evidence>
<sequence length="850" mass="86223">MAIMSSKLLSLLTVLPAAVLAGSDPVTVSKGIVRYGVTAQQAGDSLTKRQLGTGAAAQRGGSLYTVQVKFGTPGQWVPIQIDTSTAEMWANPTCGNSADRSFCQAQPRFTYSTTLTDLGTVGQAVTRSPTADGSANFVYVADYIGVGNARVTQQIFGAGYATTLAMTGTMGLGPSLQGWQNGYPTFIDSLYSQGFINSRAFSLDLQSLSNQDGSLIFGGIDTQKYIGDLVKLPIIPAGQSPDGFTRYWIYVNEISVNKEDGTVATVYETPEGGRGQAVFIDSGATLSTLPTNIFNQLLAAFPSAQYVAASNGYLIDCEVSESASIDFVFAGKTISVPLKDFIWKAGADMCYLGAKEGSLPALGANFLRAAYVVFDWDNRNIHLAQSSSCGSNLVAIGRGANSVPSVTGGCLAPVRSTTSSEIASSTTTEAATSTTETVSTTETATETASTTGTATESVTETVSTTETATETASTTETATESATETVSTTESAVETTTASATETETETETATETASTTEGAVETTTASATETETETETETATETASTTESAVETTTASATETETVTATQSSDDDSCTETASEIITETATSSAVETTSASGDIPATTTTAGPDVTSPPITGTVGPTSIPDRTITYTSVYTSTITSCAPTVTNCPSRPHVTVVTEVITATTAVCPETTGTYTLTIPGASGSSSVVTMTLTPHPVVPIPVPTSIIITPRPESGKAQPTEGSGPGNGNPQPTEGSGPGNGNPQPTEGSGPGNGNPQPTGGVPPTQPIPSCPGCNAPGAITTLIPSYGLPTPLPTGGSGGPGNGNGTVVKPTTVPIVSVGGAGRVSGLGWASALFSVGLAALAVGL</sequence>
<keyword evidence="2 12" id="KW-0645">Protease</keyword>
<name>A0AAV9HJ87_9PEZI</name>
<dbReference type="Proteomes" id="UP001321749">
    <property type="component" value="Unassembled WGS sequence"/>
</dbReference>
<proteinExistence type="inferred from homology"/>
<dbReference type="SUPFAM" id="SSF50630">
    <property type="entry name" value="Acid proteases"/>
    <property type="match status" value="1"/>
</dbReference>
<feature type="compositionally biased region" description="Low complexity" evidence="9">
    <location>
        <begin position="758"/>
        <end position="767"/>
    </location>
</feature>
<evidence type="ECO:0000256" key="7">
    <source>
        <dbReference type="PIRSR" id="PIRSR601461-1"/>
    </source>
</evidence>
<feature type="compositionally biased region" description="Low complexity" evidence="9">
    <location>
        <begin position="576"/>
        <end position="598"/>
    </location>
</feature>
<dbReference type="InterPro" id="IPR021109">
    <property type="entry name" value="Peptidase_aspartic_dom_sf"/>
</dbReference>
<feature type="compositionally biased region" description="Gly residues" evidence="9">
    <location>
        <begin position="800"/>
        <end position="809"/>
    </location>
</feature>
<evidence type="ECO:0000256" key="10">
    <source>
        <dbReference type="SAM" id="SignalP"/>
    </source>
</evidence>
<feature type="chain" id="PRO_5043541366" evidence="10">
    <location>
        <begin position="22"/>
        <end position="850"/>
    </location>
</feature>
<feature type="region of interest" description="Disordered" evidence="9">
    <location>
        <begin position="417"/>
        <end position="624"/>
    </location>
</feature>
<evidence type="ECO:0000313" key="12">
    <source>
        <dbReference type="EMBL" id="KAK4460059.1"/>
    </source>
</evidence>
<dbReference type="PRINTS" id="PR00792">
    <property type="entry name" value="PEPSIN"/>
</dbReference>
<feature type="active site" evidence="7">
    <location>
        <position position="281"/>
    </location>
</feature>
<dbReference type="InterPro" id="IPR001461">
    <property type="entry name" value="Aspartic_peptidase_A1"/>
</dbReference>
<gene>
    <name evidence="12" type="ORF">QBC42DRAFT_333681</name>
</gene>
<comment type="similarity">
    <text evidence="1">Belongs to the peptidase A1 family.</text>
</comment>
<dbReference type="PANTHER" id="PTHR47965">
    <property type="entry name" value="ASPARTYL PROTEASE-RELATED"/>
    <property type="match status" value="1"/>
</dbReference>
<keyword evidence="5" id="KW-0378">Hydrolase</keyword>
<keyword evidence="4" id="KW-0064">Aspartyl protease</keyword>
<dbReference type="Pfam" id="PF00026">
    <property type="entry name" value="Asp"/>
    <property type="match status" value="1"/>
</dbReference>
<feature type="compositionally biased region" description="Low complexity" evidence="9">
    <location>
        <begin position="510"/>
        <end position="530"/>
    </location>
</feature>
<dbReference type="GO" id="GO:0009277">
    <property type="term" value="C:fungal-type cell wall"/>
    <property type="evidence" value="ECO:0007669"/>
    <property type="project" value="TreeGrafter"/>
</dbReference>
<dbReference type="AlphaFoldDB" id="A0AAV9HJ87"/>
<evidence type="ECO:0000256" key="9">
    <source>
        <dbReference type="SAM" id="MobiDB-lite"/>
    </source>
</evidence>
<protein>
    <submittedName>
        <fullName evidence="12">Aspartyl protease</fullName>
    </submittedName>
</protein>
<evidence type="ECO:0000256" key="8">
    <source>
        <dbReference type="PIRSR" id="PIRSR601461-2"/>
    </source>
</evidence>
<feature type="compositionally biased region" description="Low complexity" evidence="9">
    <location>
        <begin position="417"/>
        <end position="502"/>
    </location>
</feature>
<evidence type="ECO:0000256" key="6">
    <source>
        <dbReference type="ARBA" id="ARBA00023145"/>
    </source>
</evidence>
<dbReference type="GO" id="GO:0004190">
    <property type="term" value="F:aspartic-type endopeptidase activity"/>
    <property type="evidence" value="ECO:0007669"/>
    <property type="project" value="UniProtKB-KW"/>
</dbReference>
<feature type="signal peptide" evidence="10">
    <location>
        <begin position="1"/>
        <end position="21"/>
    </location>
</feature>
<reference evidence="12" key="2">
    <citation type="submission" date="2023-06" db="EMBL/GenBank/DDBJ databases">
        <authorList>
            <consortium name="Lawrence Berkeley National Laboratory"/>
            <person name="Mondo S.J."/>
            <person name="Hensen N."/>
            <person name="Bonometti L."/>
            <person name="Westerberg I."/>
            <person name="Brannstrom I.O."/>
            <person name="Guillou S."/>
            <person name="Cros-Aarteil S."/>
            <person name="Calhoun S."/>
            <person name="Haridas S."/>
            <person name="Kuo A."/>
            <person name="Pangilinan J."/>
            <person name="Riley R."/>
            <person name="Labutti K."/>
            <person name="Andreopoulos B."/>
            <person name="Lipzen A."/>
            <person name="Chen C."/>
            <person name="Yanf M."/>
            <person name="Daum C."/>
            <person name="Ng V."/>
            <person name="Clum A."/>
            <person name="Steindorff A."/>
            <person name="Ohm R."/>
            <person name="Martin F."/>
            <person name="Silar P."/>
            <person name="Natvig D."/>
            <person name="Lalanne C."/>
            <person name="Gautier V."/>
            <person name="Ament-Velasquez S.L."/>
            <person name="Kruys A."/>
            <person name="Hutchinson M.I."/>
            <person name="Powell A.J."/>
            <person name="Barry K."/>
            <person name="Miller A.N."/>
            <person name="Grigoriev I.V."/>
            <person name="Debuchy R."/>
            <person name="Gladieux P."/>
            <person name="Thoren M.H."/>
            <person name="Johannesson H."/>
        </authorList>
    </citation>
    <scope>NUCLEOTIDE SEQUENCE</scope>
    <source>
        <strain evidence="12">PSN324</strain>
    </source>
</reference>
<accession>A0AAV9HJ87</accession>
<evidence type="ECO:0000256" key="1">
    <source>
        <dbReference type="ARBA" id="ARBA00007447"/>
    </source>
</evidence>
<keyword evidence="3 10" id="KW-0732">Signal</keyword>
<comment type="caution">
    <text evidence="12">The sequence shown here is derived from an EMBL/GenBank/DDBJ whole genome shotgun (WGS) entry which is preliminary data.</text>
</comment>
<evidence type="ECO:0000313" key="13">
    <source>
        <dbReference type="Proteomes" id="UP001321749"/>
    </source>
</evidence>
<evidence type="ECO:0000256" key="3">
    <source>
        <dbReference type="ARBA" id="ARBA00022729"/>
    </source>
</evidence>
<evidence type="ECO:0000256" key="4">
    <source>
        <dbReference type="ARBA" id="ARBA00022750"/>
    </source>
</evidence>
<dbReference type="GO" id="GO:0006508">
    <property type="term" value="P:proteolysis"/>
    <property type="evidence" value="ECO:0007669"/>
    <property type="project" value="UniProtKB-KW"/>
</dbReference>
<feature type="compositionally biased region" description="Low complexity" evidence="9">
    <location>
        <begin position="707"/>
        <end position="716"/>
    </location>
</feature>
<dbReference type="InterPro" id="IPR033121">
    <property type="entry name" value="PEPTIDASE_A1"/>
</dbReference>
<feature type="disulfide bond" evidence="8">
    <location>
        <begin position="317"/>
        <end position="350"/>
    </location>
</feature>
<keyword evidence="13" id="KW-1185">Reference proteome</keyword>
<evidence type="ECO:0000256" key="5">
    <source>
        <dbReference type="ARBA" id="ARBA00022801"/>
    </source>
</evidence>
<keyword evidence="6" id="KW-0865">Zymogen</keyword>
<feature type="active site" evidence="7">
    <location>
        <position position="82"/>
    </location>
</feature>
<dbReference type="PANTHER" id="PTHR47965:SF12">
    <property type="entry name" value="ASPARTIC PROTEINASE 3-RELATED"/>
    <property type="match status" value="1"/>
</dbReference>
<feature type="region of interest" description="Disordered" evidence="9">
    <location>
        <begin position="700"/>
        <end position="810"/>
    </location>
</feature>
<dbReference type="PROSITE" id="PS51767">
    <property type="entry name" value="PEPTIDASE_A1"/>
    <property type="match status" value="1"/>
</dbReference>
<feature type="compositionally biased region" description="Low complexity" evidence="9">
    <location>
        <begin position="540"/>
        <end position="567"/>
    </location>
</feature>
<dbReference type="Gene3D" id="2.40.70.10">
    <property type="entry name" value="Acid Proteases"/>
    <property type="match status" value="2"/>
</dbReference>
<evidence type="ECO:0000256" key="2">
    <source>
        <dbReference type="ARBA" id="ARBA00022670"/>
    </source>
</evidence>
<feature type="domain" description="Peptidase A1" evidence="11">
    <location>
        <begin position="64"/>
        <end position="384"/>
    </location>
</feature>
<dbReference type="EMBL" id="MU865021">
    <property type="protein sequence ID" value="KAK4460059.1"/>
    <property type="molecule type" value="Genomic_DNA"/>
</dbReference>
<keyword evidence="8" id="KW-1015">Disulfide bond</keyword>
<organism evidence="12 13">
    <name type="scientific">Cladorrhinum samala</name>
    <dbReference type="NCBI Taxonomy" id="585594"/>
    <lineage>
        <taxon>Eukaryota</taxon>
        <taxon>Fungi</taxon>
        <taxon>Dikarya</taxon>
        <taxon>Ascomycota</taxon>
        <taxon>Pezizomycotina</taxon>
        <taxon>Sordariomycetes</taxon>
        <taxon>Sordariomycetidae</taxon>
        <taxon>Sordariales</taxon>
        <taxon>Podosporaceae</taxon>
        <taxon>Cladorrhinum</taxon>
    </lineage>
</organism>
<dbReference type="GO" id="GO:0031505">
    <property type="term" value="P:fungal-type cell wall organization"/>
    <property type="evidence" value="ECO:0007669"/>
    <property type="project" value="TreeGrafter"/>
</dbReference>